<dbReference type="KEGG" id="llp:GH975_04410"/>
<dbReference type="EMBL" id="CP045871">
    <property type="protein sequence ID" value="QGG79857.1"/>
    <property type="molecule type" value="Genomic_DNA"/>
</dbReference>
<organism evidence="1 2">
    <name type="scientific">Litorivicinus lipolyticus</name>
    <dbReference type="NCBI Taxonomy" id="418701"/>
    <lineage>
        <taxon>Bacteria</taxon>
        <taxon>Pseudomonadati</taxon>
        <taxon>Pseudomonadota</taxon>
        <taxon>Gammaproteobacteria</taxon>
        <taxon>Oceanospirillales</taxon>
        <taxon>Litorivicinaceae</taxon>
        <taxon>Litorivicinus</taxon>
    </lineage>
</organism>
<dbReference type="Proteomes" id="UP000388235">
    <property type="component" value="Chromosome"/>
</dbReference>
<gene>
    <name evidence="1" type="ORF">GH975_04410</name>
</gene>
<accession>A0A5Q2QD04</accession>
<reference evidence="1 2" key="1">
    <citation type="submission" date="2019-11" db="EMBL/GenBank/DDBJ databases">
        <authorList>
            <person name="Khan S.A."/>
            <person name="Jeon C.O."/>
            <person name="Chun B.H."/>
        </authorList>
    </citation>
    <scope>NUCLEOTIDE SEQUENCE [LARGE SCALE GENOMIC DNA]</scope>
    <source>
        <strain evidence="1 2">IMCC 1097</strain>
    </source>
</reference>
<proteinExistence type="predicted"/>
<name>A0A5Q2QD04_9GAMM</name>
<dbReference type="RefSeq" id="WP_153713361.1">
    <property type="nucleotide sequence ID" value="NZ_CP045871.1"/>
</dbReference>
<keyword evidence="2" id="KW-1185">Reference proteome</keyword>
<sequence length="239" mass="26132">MRRLIVTLVLACPLSWSDVLVGFPRTTTSHAMAATYESEMRLYERVLGEPIDFATYDISDTGAALKIAREGLIAATPANTQPLIELGLTPVGYHAGEATMVLAGQVRKNGLCTRVGRLENASMMGLMAPSLIKRSPIEDPCVRYFPDTSNLIRAINLGQIDAAVIASWTLRDLTVESKVLAKGTTPMFAFLSASEPARFLRMFETLQADAAKSTRDQPIKAWDMGAAARYLQLHRDLSD</sequence>
<evidence type="ECO:0000313" key="2">
    <source>
        <dbReference type="Proteomes" id="UP000388235"/>
    </source>
</evidence>
<dbReference type="AlphaFoldDB" id="A0A5Q2QD04"/>
<protein>
    <submittedName>
        <fullName evidence="1">Uncharacterized protein</fullName>
    </submittedName>
</protein>
<evidence type="ECO:0000313" key="1">
    <source>
        <dbReference type="EMBL" id="QGG79857.1"/>
    </source>
</evidence>